<dbReference type="AlphaFoldDB" id="A0A645JBV4"/>
<proteinExistence type="predicted"/>
<accession>A0A645JBV4</accession>
<name>A0A645JBV4_9ZZZZ</name>
<reference evidence="1" key="1">
    <citation type="submission" date="2019-08" db="EMBL/GenBank/DDBJ databases">
        <authorList>
            <person name="Kucharzyk K."/>
            <person name="Murdoch R.W."/>
            <person name="Higgins S."/>
            <person name="Loffler F."/>
        </authorList>
    </citation>
    <scope>NUCLEOTIDE SEQUENCE</scope>
</reference>
<sequence>MHKAKHGIALLDCSDDDADGDEVIHLLEGDALFLHFSVDAVKVLRTAVQGGFDAVFLQLFADSLHALRHVGRALDLHAFDLFAKVSVFLRIQVHESEVFKLALHLAHA</sequence>
<comment type="caution">
    <text evidence="1">The sequence shown here is derived from an EMBL/GenBank/DDBJ whole genome shotgun (WGS) entry which is preliminary data.</text>
</comment>
<dbReference type="EMBL" id="VSSQ01136159">
    <property type="protein sequence ID" value="MPN60632.1"/>
    <property type="molecule type" value="Genomic_DNA"/>
</dbReference>
<evidence type="ECO:0000313" key="1">
    <source>
        <dbReference type="EMBL" id="MPN60632.1"/>
    </source>
</evidence>
<gene>
    <name evidence="1" type="ORF">SDC9_208361</name>
</gene>
<organism evidence="1">
    <name type="scientific">bioreactor metagenome</name>
    <dbReference type="NCBI Taxonomy" id="1076179"/>
    <lineage>
        <taxon>unclassified sequences</taxon>
        <taxon>metagenomes</taxon>
        <taxon>ecological metagenomes</taxon>
    </lineage>
</organism>
<protein>
    <submittedName>
        <fullName evidence="1">Uncharacterized protein</fullName>
    </submittedName>
</protein>